<dbReference type="Pfam" id="PF10432">
    <property type="entry name" value="bact-PGI_C"/>
    <property type="match status" value="1"/>
</dbReference>
<dbReference type="RefSeq" id="WP_202957851.1">
    <property type="nucleotide sequence ID" value="NZ_JAPCID010000015.1"/>
</dbReference>
<comment type="similarity">
    <text evidence="1">Belongs to the PGI/PMI family.</text>
</comment>
<evidence type="ECO:0000256" key="2">
    <source>
        <dbReference type="ARBA" id="ARBA00023235"/>
    </source>
</evidence>
<dbReference type="InterPro" id="IPR019490">
    <property type="entry name" value="Glu6P/Mann6P_isomerase_C"/>
</dbReference>
<feature type="domain" description="SIS" evidence="3">
    <location>
        <begin position="50"/>
        <end position="185"/>
    </location>
</feature>
<dbReference type="CDD" id="cd05637">
    <property type="entry name" value="SIS_PGI_PMI_2"/>
    <property type="match status" value="1"/>
</dbReference>
<accession>A0ABT4RIT9</accession>
<keyword evidence="2 4" id="KW-0413">Isomerase</keyword>
<dbReference type="InterPro" id="IPR046348">
    <property type="entry name" value="SIS_dom_sf"/>
</dbReference>
<evidence type="ECO:0000256" key="1">
    <source>
        <dbReference type="ARBA" id="ARBA00010523"/>
    </source>
</evidence>
<proteinExistence type="inferred from homology"/>
<sequence length="360" mass="37118">MAATRHPEVRSRASLERSVIEEFDSTNQLDAVLGLPHQLTHALVRVDRAELTPIAAPGGVIVAGMGGSAAGARLAVAALGQRLTAPLVVSDGYRLPGWAGPNTLVFASSYSGNTEETLAAYDEAAERGAPRIAATTGGGLAERAGADGVPVIALPTGFQPRATIGYALVAALEAAAIAGAAPSVRHDIIAAAVLAADLVEEWGPESPDDSLAKSIARAVHGTIPVFAGAELAGAAAYRWKCQFNENAALPAFASILPEADHNEVVGWDAARALGRFSYVSLEDPRAHERNALRAELTADIARAGADPVLRVPARGHSAMERLVSLVLLGDLVSLYAAVLREADPVDIPAIDGLKAALAAR</sequence>
<evidence type="ECO:0000313" key="5">
    <source>
        <dbReference type="Proteomes" id="UP001147700"/>
    </source>
</evidence>
<dbReference type="EMBL" id="JAPCID010000015">
    <property type="protein sequence ID" value="MDA0138395.1"/>
    <property type="molecule type" value="Genomic_DNA"/>
</dbReference>
<dbReference type="SUPFAM" id="SSF53697">
    <property type="entry name" value="SIS domain"/>
    <property type="match status" value="1"/>
</dbReference>
<dbReference type="GO" id="GO:0016853">
    <property type="term" value="F:isomerase activity"/>
    <property type="evidence" value="ECO:0007669"/>
    <property type="project" value="UniProtKB-KW"/>
</dbReference>
<gene>
    <name evidence="4" type="ORF">OJ962_12910</name>
</gene>
<dbReference type="Proteomes" id="UP001147700">
    <property type="component" value="Unassembled WGS sequence"/>
</dbReference>
<comment type="caution">
    <text evidence="4">The sequence shown here is derived from an EMBL/GenBank/DDBJ whole genome shotgun (WGS) entry which is preliminary data.</text>
</comment>
<keyword evidence="5" id="KW-1185">Reference proteome</keyword>
<name>A0ABT4RIT9_9ACTN</name>
<reference evidence="4" key="1">
    <citation type="submission" date="2022-10" db="EMBL/GenBank/DDBJ databases">
        <title>The WGS of Solirubrobacter sp. CPCC 204708.</title>
        <authorList>
            <person name="Jiang Z."/>
        </authorList>
    </citation>
    <scope>NUCLEOTIDE SEQUENCE</scope>
    <source>
        <strain evidence="4">CPCC 204708</strain>
    </source>
</reference>
<dbReference type="InterPro" id="IPR001347">
    <property type="entry name" value="SIS_dom"/>
</dbReference>
<evidence type="ECO:0000259" key="3">
    <source>
        <dbReference type="PROSITE" id="PS51464"/>
    </source>
</evidence>
<evidence type="ECO:0000313" key="4">
    <source>
        <dbReference type="EMBL" id="MDA0138395.1"/>
    </source>
</evidence>
<dbReference type="PROSITE" id="PS51464">
    <property type="entry name" value="SIS"/>
    <property type="match status" value="1"/>
</dbReference>
<dbReference type="Gene3D" id="3.40.50.10490">
    <property type="entry name" value="Glucose-6-phosphate isomerase like protein, domain 1"/>
    <property type="match status" value="2"/>
</dbReference>
<protein>
    <submittedName>
        <fullName evidence="4">Bifunctional phosphoglucose/phosphomannose isomerase</fullName>
    </submittedName>
</protein>
<dbReference type="NCBIfam" id="TIGR02128">
    <property type="entry name" value="G6PI_arch"/>
    <property type="match status" value="1"/>
</dbReference>
<organism evidence="4 5">
    <name type="scientific">Solirubrobacter deserti</name>
    <dbReference type="NCBI Taxonomy" id="2282478"/>
    <lineage>
        <taxon>Bacteria</taxon>
        <taxon>Bacillati</taxon>
        <taxon>Actinomycetota</taxon>
        <taxon>Thermoleophilia</taxon>
        <taxon>Solirubrobacterales</taxon>
        <taxon>Solirubrobacteraceae</taxon>
        <taxon>Solirubrobacter</taxon>
    </lineage>
</organism>